<dbReference type="InterPro" id="IPR046357">
    <property type="entry name" value="PPIase_dom_sf"/>
</dbReference>
<dbReference type="Gene3D" id="3.10.50.40">
    <property type="match status" value="1"/>
</dbReference>
<reference evidence="4" key="1">
    <citation type="submission" date="2020-06" db="EMBL/GenBank/DDBJ databases">
        <authorList>
            <consortium name="Plant Systems Biology data submission"/>
        </authorList>
    </citation>
    <scope>NUCLEOTIDE SEQUENCE</scope>
    <source>
        <strain evidence="4">D6</strain>
    </source>
</reference>
<feature type="signal peptide" evidence="2">
    <location>
        <begin position="1"/>
        <end position="21"/>
    </location>
</feature>
<name>A0A9N8HIW4_9STRA</name>
<dbReference type="GO" id="GO:0003755">
    <property type="term" value="F:peptidyl-prolyl cis-trans isomerase activity"/>
    <property type="evidence" value="ECO:0007669"/>
    <property type="project" value="UniProtKB-KW"/>
</dbReference>
<dbReference type="Pfam" id="PF00254">
    <property type="entry name" value="FKBP_C"/>
    <property type="match status" value="1"/>
</dbReference>
<dbReference type="InterPro" id="IPR001179">
    <property type="entry name" value="PPIase_FKBP_dom"/>
</dbReference>
<gene>
    <name evidence="4" type="ORF">SEMRO_814_G206280.1</name>
</gene>
<feature type="chain" id="PRO_5040475370" description="peptidylprolyl isomerase" evidence="2">
    <location>
        <begin position="22"/>
        <end position="242"/>
    </location>
</feature>
<keyword evidence="5" id="KW-1185">Reference proteome</keyword>
<keyword evidence="1 4" id="KW-0413">Isomerase</keyword>
<organism evidence="4 5">
    <name type="scientific">Seminavis robusta</name>
    <dbReference type="NCBI Taxonomy" id="568900"/>
    <lineage>
        <taxon>Eukaryota</taxon>
        <taxon>Sar</taxon>
        <taxon>Stramenopiles</taxon>
        <taxon>Ochrophyta</taxon>
        <taxon>Bacillariophyta</taxon>
        <taxon>Bacillariophyceae</taxon>
        <taxon>Bacillariophycidae</taxon>
        <taxon>Naviculales</taxon>
        <taxon>Naviculaceae</taxon>
        <taxon>Seminavis</taxon>
    </lineage>
</organism>
<accession>A0A9N8HIW4</accession>
<dbReference type="AlphaFoldDB" id="A0A9N8HIW4"/>
<proteinExistence type="predicted"/>
<protein>
    <recommendedName>
        <fullName evidence="1">peptidylprolyl isomerase</fullName>
        <ecNumber evidence="1">5.2.1.8</ecNumber>
    </recommendedName>
</protein>
<comment type="caution">
    <text evidence="4">The sequence shown here is derived from an EMBL/GenBank/DDBJ whole genome shotgun (WGS) entry which is preliminary data.</text>
</comment>
<evidence type="ECO:0000313" key="4">
    <source>
        <dbReference type="EMBL" id="CAB9516893.1"/>
    </source>
</evidence>
<feature type="domain" description="PPIase FKBP-type" evidence="3">
    <location>
        <begin position="163"/>
        <end position="240"/>
    </location>
</feature>
<sequence>MIRGNFSLLLLVAIGVLSAEAFAPTASSRLLSFSQSALLASNNDDDWISLTDDHAVRKRILQAGTSTGDSDNIGQFSQVTLDYTGTLGEIDWDTDGVIDCWLSSQQGMDHLVDAVRDAQLTAAQLLDESYFTEDFVATTLGVSNNKIQIKKLVMAAKRLQKAVQDYPPGTVFDSNQAYTLKKGIRAFQLAVPSMKVGEHALLECRADYAYGKEGLRRANGDVMVPEYATLCFDLKVLSYTTE</sequence>
<dbReference type="EMBL" id="CAICTM010000813">
    <property type="protein sequence ID" value="CAB9516893.1"/>
    <property type="molecule type" value="Genomic_DNA"/>
</dbReference>
<evidence type="ECO:0000259" key="3">
    <source>
        <dbReference type="PROSITE" id="PS50059"/>
    </source>
</evidence>
<dbReference type="EC" id="5.2.1.8" evidence="1"/>
<comment type="catalytic activity">
    <reaction evidence="1">
        <text>[protein]-peptidylproline (omega=180) = [protein]-peptidylproline (omega=0)</text>
        <dbReference type="Rhea" id="RHEA:16237"/>
        <dbReference type="Rhea" id="RHEA-COMP:10747"/>
        <dbReference type="Rhea" id="RHEA-COMP:10748"/>
        <dbReference type="ChEBI" id="CHEBI:83833"/>
        <dbReference type="ChEBI" id="CHEBI:83834"/>
        <dbReference type="EC" id="5.2.1.8"/>
    </reaction>
</comment>
<dbReference type="Proteomes" id="UP001153069">
    <property type="component" value="Unassembled WGS sequence"/>
</dbReference>
<keyword evidence="1" id="KW-0697">Rotamase</keyword>
<dbReference type="SUPFAM" id="SSF54534">
    <property type="entry name" value="FKBP-like"/>
    <property type="match status" value="1"/>
</dbReference>
<evidence type="ECO:0000256" key="1">
    <source>
        <dbReference type="PROSITE-ProRule" id="PRU00277"/>
    </source>
</evidence>
<evidence type="ECO:0000313" key="5">
    <source>
        <dbReference type="Proteomes" id="UP001153069"/>
    </source>
</evidence>
<dbReference type="OrthoDB" id="433738at2759"/>
<evidence type="ECO:0000256" key="2">
    <source>
        <dbReference type="SAM" id="SignalP"/>
    </source>
</evidence>
<keyword evidence="2" id="KW-0732">Signal</keyword>
<dbReference type="PROSITE" id="PS50059">
    <property type="entry name" value="FKBP_PPIASE"/>
    <property type="match status" value="1"/>
</dbReference>